<evidence type="ECO:0000259" key="6">
    <source>
        <dbReference type="Pfam" id="PF17874"/>
    </source>
</evidence>
<evidence type="ECO:0000256" key="1">
    <source>
        <dbReference type="ARBA" id="ARBA00022741"/>
    </source>
</evidence>
<dbReference type="SUPFAM" id="SSF52540">
    <property type="entry name" value="P-loop containing nucleoside triphosphate hydrolases"/>
    <property type="match status" value="1"/>
</dbReference>
<dbReference type="GO" id="GO:0004016">
    <property type="term" value="F:adenylate cyclase activity"/>
    <property type="evidence" value="ECO:0007669"/>
    <property type="project" value="TreeGrafter"/>
</dbReference>
<evidence type="ECO:0000256" key="3">
    <source>
        <dbReference type="PROSITE-ProRule" id="PRU00339"/>
    </source>
</evidence>
<feature type="repeat" description="TPR" evidence="3">
    <location>
        <begin position="749"/>
        <end position="782"/>
    </location>
</feature>
<dbReference type="AlphaFoldDB" id="E1IFI4"/>
<reference evidence="7 8" key="1">
    <citation type="journal article" date="2011" name="J. Bacteriol.">
        <title>Draft genome sequence of the anoxygenic filamentous phototrophic bacterium Oscillochloris trichoides subsp. DG-6.</title>
        <authorList>
            <person name="Kuznetsov B.B."/>
            <person name="Ivanovsky R.N."/>
            <person name="Keppen O.I."/>
            <person name="Sukhacheva M.V."/>
            <person name="Bumazhkin B.K."/>
            <person name="Patutina E.O."/>
            <person name="Beletsky A.V."/>
            <person name="Mardanov A.V."/>
            <person name="Baslerov R.V."/>
            <person name="Panteleeva A.N."/>
            <person name="Kolganova T.V."/>
            <person name="Ravin N.V."/>
            <person name="Skryabin K.G."/>
        </authorList>
    </citation>
    <scope>NUCLEOTIDE SEQUENCE [LARGE SCALE GENOMIC DNA]</scope>
    <source>
        <strain evidence="7 8">DG-6</strain>
    </source>
</reference>
<dbReference type="Pfam" id="PF13191">
    <property type="entry name" value="AAA_16"/>
    <property type="match status" value="1"/>
</dbReference>
<proteinExistence type="predicted"/>
<dbReference type="SUPFAM" id="SSF48452">
    <property type="entry name" value="TPR-like"/>
    <property type="match status" value="3"/>
</dbReference>
<dbReference type="EMBL" id="ADVR01000092">
    <property type="protein sequence ID" value="EFO80000.1"/>
    <property type="molecule type" value="Genomic_DNA"/>
</dbReference>
<dbReference type="PROSITE" id="PS50005">
    <property type="entry name" value="TPR"/>
    <property type="match status" value="1"/>
</dbReference>
<dbReference type="Gene3D" id="3.40.50.300">
    <property type="entry name" value="P-loop containing nucleotide triphosphate hydrolases"/>
    <property type="match status" value="1"/>
</dbReference>
<dbReference type="InterPro" id="IPR041617">
    <property type="entry name" value="TPR_MalT"/>
</dbReference>
<feature type="domain" description="MalT-like TPR region" evidence="6">
    <location>
        <begin position="603"/>
        <end position="784"/>
    </location>
</feature>
<dbReference type="Pfam" id="PF17874">
    <property type="entry name" value="TPR_MalT"/>
    <property type="match status" value="1"/>
</dbReference>
<organism evidence="7 8">
    <name type="scientific">Oscillochloris trichoides DG-6</name>
    <dbReference type="NCBI Taxonomy" id="765420"/>
    <lineage>
        <taxon>Bacteria</taxon>
        <taxon>Bacillati</taxon>
        <taxon>Chloroflexota</taxon>
        <taxon>Chloroflexia</taxon>
        <taxon>Chloroflexales</taxon>
        <taxon>Chloroflexineae</taxon>
        <taxon>Oscillochloridaceae</taxon>
        <taxon>Oscillochloris</taxon>
    </lineage>
</organism>
<evidence type="ECO:0000313" key="7">
    <source>
        <dbReference type="EMBL" id="EFO80000.1"/>
    </source>
</evidence>
<dbReference type="GO" id="GO:0005737">
    <property type="term" value="C:cytoplasm"/>
    <property type="evidence" value="ECO:0007669"/>
    <property type="project" value="TreeGrafter"/>
</dbReference>
<dbReference type="Gene3D" id="1.25.40.10">
    <property type="entry name" value="Tetratricopeptide repeat domain"/>
    <property type="match status" value="2"/>
</dbReference>
<dbReference type="InterPro" id="IPR041664">
    <property type="entry name" value="AAA_16"/>
</dbReference>
<dbReference type="PANTHER" id="PTHR16305">
    <property type="entry name" value="TESTICULAR SOLUBLE ADENYLYL CYCLASE"/>
    <property type="match status" value="1"/>
</dbReference>
<dbReference type="STRING" id="765420.OSCT_2085"/>
<dbReference type="eggNOG" id="COG3899">
    <property type="taxonomic scope" value="Bacteria"/>
</dbReference>
<feature type="region of interest" description="Disordered" evidence="4">
    <location>
        <begin position="1"/>
        <end position="26"/>
    </location>
</feature>
<sequence>MLPMTQHDPHVKRHHGGGYRSHATSTHTRHPIGVAGIAAAMVGRDAALQQLMARLYMLFENGGTQLVTIIGEAGMGKSRLASEFYQQVMRLPDAPRFHRFKGDPQRSAQPHGLVRQLITSLFDLDESESNTSTLARLEQGVTELLGPDRIEEAHILGYLVGLDLESSPHLSGLCHDVRQIRERAVQSAMQLIAKLTEQTPMVLMIDDLHDVDDSSVAMIERAAQIGGAINLMLICLTQRHLFDQHPHWPQSVPGALRIDLHPLDEHQSRRLVGEILRKAGKLPSDLRNLIVSRAGGNPLYIEELINTLVTDGVIIPGEDIWHIQVGRLPRLRIPTSLADLLRTRLQPLNPVERAFLNAASVADGAFWPNAAAYMLGHVQCDVAAIIQSLEQQRLIVAQAESSLNHQQEYRFSHDLLREAVYDQIPEDHLLVYHRRLAEWLVKNCDDHLGNYAGLIAEHYDRGGDQHHAGRWHIQAGAHARTAYALDTAISHYQQAISLLANLPYASADLIACHAALGQVQLEAAQFAEAVASFRRTRDLASRYGDKQAHAHALERLSAIADDMSDPVSMRNYAQQALELAREIGDPAQIVMSLATLSLANNRLGETDRGLELAQEALNIAQQAEYDLGIAKSMAYLALAYEHRGDLNTAMEYMQAAMVRFRQLGNLVEVATQLNNLGYIANAQGDFASALTFLEEGLRIAHDGGIRYMEIYLLSNLGAALVGLDRHGEAETLIKRGIQMCEQSRIKIFPDFYRDLSAVYLRQGRVDEAVEAAQRGLNLAREAGAPREVGVAWRALGMAMADLAEPMGAALCFAESSLLLDMPGMIADKGRTLRAWAAHELRSGDAERGRKLLDQARDLFRQASLSHELERTPAL</sequence>
<dbReference type="InterPro" id="IPR019734">
    <property type="entry name" value="TPR_rpt"/>
</dbReference>
<dbReference type="SMART" id="SM00028">
    <property type="entry name" value="TPR"/>
    <property type="match status" value="7"/>
</dbReference>
<feature type="domain" description="Orc1-like AAA ATPase" evidence="5">
    <location>
        <begin position="42"/>
        <end position="233"/>
    </location>
</feature>
<dbReference type="PANTHER" id="PTHR16305:SF28">
    <property type="entry name" value="GUANYLATE CYCLASE DOMAIN-CONTAINING PROTEIN"/>
    <property type="match status" value="1"/>
</dbReference>
<keyword evidence="3" id="KW-0802">TPR repeat</keyword>
<evidence type="ECO:0000259" key="5">
    <source>
        <dbReference type="Pfam" id="PF13191"/>
    </source>
</evidence>
<dbReference type="HOGENOM" id="CLU_334876_0_0_0"/>
<name>E1IFI4_9CHLR</name>
<evidence type="ECO:0000256" key="2">
    <source>
        <dbReference type="ARBA" id="ARBA00022840"/>
    </source>
</evidence>
<keyword evidence="1" id="KW-0547">Nucleotide-binding</keyword>
<dbReference type="GO" id="GO:0005524">
    <property type="term" value="F:ATP binding"/>
    <property type="evidence" value="ECO:0007669"/>
    <property type="project" value="UniProtKB-KW"/>
</dbReference>
<dbReference type="OrthoDB" id="3691954at2"/>
<comment type="caution">
    <text evidence="7">The sequence shown here is derived from an EMBL/GenBank/DDBJ whole genome shotgun (WGS) entry which is preliminary data.</text>
</comment>
<evidence type="ECO:0000256" key="4">
    <source>
        <dbReference type="SAM" id="MobiDB-lite"/>
    </source>
</evidence>
<dbReference type="InterPro" id="IPR027417">
    <property type="entry name" value="P-loop_NTPase"/>
</dbReference>
<dbReference type="InterPro" id="IPR011990">
    <property type="entry name" value="TPR-like_helical_dom_sf"/>
</dbReference>
<dbReference type="Proteomes" id="UP000054010">
    <property type="component" value="Unassembled WGS sequence"/>
</dbReference>
<keyword evidence="8" id="KW-1185">Reference proteome</keyword>
<accession>E1IFI4</accession>
<protein>
    <submittedName>
        <fullName evidence="7">Adenylate/guanylate cyclase</fullName>
    </submittedName>
</protein>
<gene>
    <name evidence="7" type="ORF">OSCT_2085</name>
</gene>
<evidence type="ECO:0000313" key="8">
    <source>
        <dbReference type="Proteomes" id="UP000054010"/>
    </source>
</evidence>
<keyword evidence="2" id="KW-0067">ATP-binding</keyword>
<dbReference type="eggNOG" id="COG0457">
    <property type="taxonomic scope" value="Bacteria"/>
</dbReference>